<feature type="compositionally biased region" description="Polar residues" evidence="1">
    <location>
        <begin position="869"/>
        <end position="878"/>
    </location>
</feature>
<keyword evidence="3" id="KW-1185">Reference proteome</keyword>
<feature type="compositionally biased region" description="Polar residues" evidence="1">
    <location>
        <begin position="915"/>
        <end position="928"/>
    </location>
</feature>
<name>A0A518E419_9BACT</name>
<gene>
    <name evidence="2" type="ORF">Pla8534_67500</name>
</gene>
<evidence type="ECO:0000313" key="3">
    <source>
        <dbReference type="Proteomes" id="UP000317648"/>
    </source>
</evidence>
<feature type="region of interest" description="Disordered" evidence="1">
    <location>
        <begin position="460"/>
        <end position="486"/>
    </location>
</feature>
<evidence type="ECO:0000313" key="2">
    <source>
        <dbReference type="EMBL" id="QDU98839.1"/>
    </source>
</evidence>
<dbReference type="AlphaFoldDB" id="A0A518E419"/>
<dbReference type="CDD" id="cd11614">
    <property type="entry name" value="SAF_CpaB_FlgA_like"/>
    <property type="match status" value="1"/>
</dbReference>
<organism evidence="2 3">
    <name type="scientific">Lignipirellula cremea</name>
    <dbReference type="NCBI Taxonomy" id="2528010"/>
    <lineage>
        <taxon>Bacteria</taxon>
        <taxon>Pseudomonadati</taxon>
        <taxon>Planctomycetota</taxon>
        <taxon>Planctomycetia</taxon>
        <taxon>Pirellulales</taxon>
        <taxon>Pirellulaceae</taxon>
        <taxon>Lignipirellula</taxon>
    </lineage>
</organism>
<evidence type="ECO:0000256" key="1">
    <source>
        <dbReference type="SAM" id="MobiDB-lite"/>
    </source>
</evidence>
<accession>A0A518E419</accession>
<protein>
    <recommendedName>
        <fullName evidence="4">SAF domain-containing protein</fullName>
    </recommendedName>
</protein>
<reference evidence="2 3" key="1">
    <citation type="submission" date="2019-02" db="EMBL/GenBank/DDBJ databases">
        <title>Deep-cultivation of Planctomycetes and their phenomic and genomic characterization uncovers novel biology.</title>
        <authorList>
            <person name="Wiegand S."/>
            <person name="Jogler M."/>
            <person name="Boedeker C."/>
            <person name="Pinto D."/>
            <person name="Vollmers J."/>
            <person name="Rivas-Marin E."/>
            <person name="Kohn T."/>
            <person name="Peeters S.H."/>
            <person name="Heuer A."/>
            <person name="Rast P."/>
            <person name="Oberbeckmann S."/>
            <person name="Bunk B."/>
            <person name="Jeske O."/>
            <person name="Meyerdierks A."/>
            <person name="Storesund J.E."/>
            <person name="Kallscheuer N."/>
            <person name="Luecker S."/>
            <person name="Lage O.M."/>
            <person name="Pohl T."/>
            <person name="Merkel B.J."/>
            <person name="Hornburger P."/>
            <person name="Mueller R.-W."/>
            <person name="Bruemmer F."/>
            <person name="Labrenz M."/>
            <person name="Spormann A.M."/>
            <person name="Op den Camp H."/>
            <person name="Overmann J."/>
            <person name="Amann R."/>
            <person name="Jetten M.S.M."/>
            <person name="Mascher T."/>
            <person name="Medema M.H."/>
            <person name="Devos D.P."/>
            <person name="Kaster A.-K."/>
            <person name="Ovreas L."/>
            <person name="Rohde M."/>
            <person name="Galperin M.Y."/>
            <person name="Jogler C."/>
        </authorList>
    </citation>
    <scope>NUCLEOTIDE SEQUENCE [LARGE SCALE GENOMIC DNA]</scope>
    <source>
        <strain evidence="2 3">Pla85_3_4</strain>
    </source>
</reference>
<sequence length="928" mass="100043">MSVTAHHRRRSRLGLLALIPVALAMLGAGVVLSLWVLGVPLNFWQQEKPQANPYLVRIPINVRPIPAHTSVDRNDLLDSQTGWLKFQELPPRSVIGMAVSGIGSRGELAEGKITAVRQLEGQLIFVLSSGEEVPQSQTNELGGALMNVGAIIGRVVKQDKKAGLGFREDNFFPRGTPAGIAGATPPGMRSLVLEAGKLQGVHTLPAGARIDLIANVPLDELTSFDRGQSSRLPGAALLQSSSSKRKTQGGASEPILLAQEALVLRPVYQRVEAETSSSLTQGKRVQAVPVYEVALAMHPGDVIPLQTALNKGLEVICVAHSMQASGTADSPTPRPVDGPVAPVISRSILAYEVLTYDYFEDAATRRIRHEPVTAEEIERSGIITSLDQLVGVVVKHDIPKGSFITHADLLQVSPALPTPTPRSVAPPLPIAPERHVENKDEGLQEAAIAHDGFHFITQRQPASEAEEANLGEAAGDDRRNPRPNIVGEVPTISKFIPPGYKAAAIPWNRLYGAEHLQIGDVVDLTVSYSLQYEAESKEQERQPDGTVIDRTIKRRMSEPTERTYDETLGFRGEPWFAAIDAKVIGPVGYPPPAPATRFLGESLFQPSASGADTRSGPPIMFAIAERDQEAVSAALATNDATFSIVIHPPGGEASAPAGWKRIVLATEGIAAFERLTSTQLEQRHTRRLMTRLVRVDDAEFDNALTEAELRPFLGRVLRRYKVRHAFFTEEDFFPSGIEPGLSADIGSGSTVYVAADHDIEGLEHFRDNDRIAILYRGLIKPPAGVITHGLDLERPVASVIVPAARILRASQEGTTVLEISTKDLARLQAAWAASFSPGNGDQAAERRLNLVAVSLPSPAGETRIASEVRQATPTSTPAKSPEDIPGFDPLSNVRVLEAIVGDRRKTHVFAGDSRSAANRSDPFSTGRP</sequence>
<feature type="region of interest" description="Disordered" evidence="1">
    <location>
        <begin position="861"/>
        <end position="887"/>
    </location>
</feature>
<dbReference type="EMBL" id="CP036433">
    <property type="protein sequence ID" value="QDU98839.1"/>
    <property type="molecule type" value="Genomic_DNA"/>
</dbReference>
<dbReference type="RefSeq" id="WP_145058398.1">
    <property type="nucleotide sequence ID" value="NZ_CP036433.1"/>
</dbReference>
<dbReference type="Proteomes" id="UP000317648">
    <property type="component" value="Chromosome"/>
</dbReference>
<feature type="region of interest" description="Disordered" evidence="1">
    <location>
        <begin position="908"/>
        <end position="928"/>
    </location>
</feature>
<evidence type="ECO:0008006" key="4">
    <source>
        <dbReference type="Google" id="ProtNLM"/>
    </source>
</evidence>
<dbReference type="KEGG" id="lcre:Pla8534_67500"/>
<proteinExistence type="predicted"/>
<dbReference type="OrthoDB" id="283051at2"/>